<evidence type="ECO:0000259" key="6">
    <source>
        <dbReference type="PROSITE" id="PS50931"/>
    </source>
</evidence>
<dbReference type="Pfam" id="PF00126">
    <property type="entry name" value="HTH_1"/>
    <property type="match status" value="1"/>
</dbReference>
<dbReference type="Gene3D" id="3.40.190.10">
    <property type="entry name" value="Periplasmic binding protein-like II"/>
    <property type="match status" value="2"/>
</dbReference>
<evidence type="ECO:0000256" key="2">
    <source>
        <dbReference type="ARBA" id="ARBA00023015"/>
    </source>
</evidence>
<keyword evidence="5" id="KW-0804">Transcription</keyword>
<evidence type="ECO:0000256" key="4">
    <source>
        <dbReference type="ARBA" id="ARBA00023159"/>
    </source>
</evidence>
<keyword evidence="3" id="KW-0238">DNA-binding</keyword>
<evidence type="ECO:0000256" key="1">
    <source>
        <dbReference type="ARBA" id="ARBA00009437"/>
    </source>
</evidence>
<protein>
    <submittedName>
        <fullName evidence="7">Hydrogen peroxide-inducible genes activator</fullName>
    </submittedName>
</protein>
<dbReference type="EMBL" id="HG966617">
    <property type="protein sequence ID" value="CDO59351.1"/>
    <property type="molecule type" value="Genomic_DNA"/>
</dbReference>
<dbReference type="STRING" id="1458461.BN1012_Phect1137"/>
<gene>
    <name evidence="7" type="ORF">BN1012_Phect1137</name>
</gene>
<dbReference type="InterPro" id="IPR036388">
    <property type="entry name" value="WH-like_DNA-bd_sf"/>
</dbReference>
<name>X5MMM5_9HYPH</name>
<dbReference type="PATRIC" id="fig|1458461.3.peg.1137"/>
<dbReference type="HOGENOM" id="CLU_039613_6_4_5"/>
<feature type="domain" description="HTH lysR-type" evidence="6">
    <location>
        <begin position="2"/>
        <end position="59"/>
    </location>
</feature>
<dbReference type="FunFam" id="1.10.10.10:FF:000001">
    <property type="entry name" value="LysR family transcriptional regulator"/>
    <property type="match status" value="1"/>
</dbReference>
<dbReference type="Pfam" id="PF03466">
    <property type="entry name" value="LysR_substrate"/>
    <property type="match status" value="1"/>
</dbReference>
<dbReference type="PROSITE" id="PS50931">
    <property type="entry name" value="HTH_LYSR"/>
    <property type="match status" value="1"/>
</dbReference>
<reference evidence="7 8" key="1">
    <citation type="journal article" date="2014" name="Front. Genet.">
        <title>Genome and metabolic network of "Candidatus Phaeomarinobacter ectocarpi" Ec32, a new candidate genus of Alphaproteobacteria frequently associated with brown algae.</title>
        <authorList>
            <person name="Dittami S.M."/>
            <person name="Barbeyron T."/>
            <person name="Boyen C."/>
            <person name="Cambefort J."/>
            <person name="Collet G."/>
            <person name="Delage L."/>
            <person name="Gobet A."/>
            <person name="Groisillier A."/>
            <person name="Leblanc C."/>
            <person name="Michel G."/>
            <person name="Scornet D."/>
            <person name="Siegel A."/>
            <person name="Tapia J.E."/>
            <person name="Tonon T."/>
        </authorList>
    </citation>
    <scope>NUCLEOTIDE SEQUENCE [LARGE SCALE GENOMIC DNA]</scope>
    <source>
        <strain evidence="7 8">Ec32</strain>
    </source>
</reference>
<keyword evidence="8" id="KW-1185">Reference proteome</keyword>
<evidence type="ECO:0000313" key="8">
    <source>
        <dbReference type="Proteomes" id="UP000032160"/>
    </source>
</evidence>
<dbReference type="InterPro" id="IPR005119">
    <property type="entry name" value="LysR_subst-bd"/>
</dbReference>
<proteinExistence type="inferred from homology"/>
<dbReference type="AlphaFoldDB" id="X5MMM5"/>
<keyword evidence="4" id="KW-0010">Activator</keyword>
<dbReference type="RefSeq" id="WP_043950032.1">
    <property type="nucleotide sequence ID" value="NZ_HG966617.1"/>
</dbReference>
<dbReference type="GO" id="GO:0003677">
    <property type="term" value="F:DNA binding"/>
    <property type="evidence" value="ECO:0007669"/>
    <property type="project" value="UniProtKB-KW"/>
</dbReference>
<dbReference type="SUPFAM" id="SSF46785">
    <property type="entry name" value="Winged helix' DNA-binding domain"/>
    <property type="match status" value="1"/>
</dbReference>
<evidence type="ECO:0000256" key="5">
    <source>
        <dbReference type="ARBA" id="ARBA00023163"/>
    </source>
</evidence>
<dbReference type="PRINTS" id="PR00039">
    <property type="entry name" value="HTHLYSR"/>
</dbReference>
<evidence type="ECO:0000256" key="3">
    <source>
        <dbReference type="ARBA" id="ARBA00023125"/>
    </source>
</evidence>
<dbReference type="PANTHER" id="PTHR30346">
    <property type="entry name" value="TRANSCRIPTIONAL DUAL REGULATOR HCAR-RELATED"/>
    <property type="match status" value="1"/>
</dbReference>
<comment type="similarity">
    <text evidence="1">Belongs to the LysR transcriptional regulatory family.</text>
</comment>
<dbReference type="GO" id="GO:0003700">
    <property type="term" value="F:DNA-binding transcription factor activity"/>
    <property type="evidence" value="ECO:0007669"/>
    <property type="project" value="InterPro"/>
</dbReference>
<dbReference type="InterPro" id="IPR036390">
    <property type="entry name" value="WH_DNA-bd_sf"/>
</dbReference>
<accession>X5MMM5</accession>
<dbReference type="Proteomes" id="UP000032160">
    <property type="component" value="Chromosome I"/>
</dbReference>
<dbReference type="CDD" id="cd08411">
    <property type="entry name" value="PBP2_OxyR"/>
    <property type="match status" value="1"/>
</dbReference>
<dbReference type="OrthoDB" id="9775392at2"/>
<organism evidence="7 8">
    <name type="scientific">Candidatus Phaeomarinibacter ectocarpi</name>
    <dbReference type="NCBI Taxonomy" id="1458461"/>
    <lineage>
        <taxon>Bacteria</taxon>
        <taxon>Pseudomonadati</taxon>
        <taxon>Pseudomonadota</taxon>
        <taxon>Alphaproteobacteria</taxon>
        <taxon>Hyphomicrobiales</taxon>
        <taxon>Parvibaculaceae</taxon>
        <taxon>Candidatus Phaeomarinibacter</taxon>
    </lineage>
</organism>
<dbReference type="SUPFAM" id="SSF53850">
    <property type="entry name" value="Periplasmic binding protein-like II"/>
    <property type="match status" value="1"/>
</dbReference>
<dbReference type="KEGG" id="pect:BN1012_Phect1137"/>
<keyword evidence="2" id="KW-0805">Transcription regulation</keyword>
<dbReference type="GO" id="GO:0032993">
    <property type="term" value="C:protein-DNA complex"/>
    <property type="evidence" value="ECO:0007669"/>
    <property type="project" value="TreeGrafter"/>
</dbReference>
<dbReference type="InterPro" id="IPR000847">
    <property type="entry name" value="LysR_HTH_N"/>
</dbReference>
<evidence type="ECO:0000313" key="7">
    <source>
        <dbReference type="EMBL" id="CDO59351.1"/>
    </source>
</evidence>
<dbReference type="PANTHER" id="PTHR30346:SF26">
    <property type="entry name" value="HYDROGEN PEROXIDE-INDUCIBLE GENES ACTIVATOR"/>
    <property type="match status" value="1"/>
</dbReference>
<dbReference type="Gene3D" id="1.10.10.10">
    <property type="entry name" value="Winged helix-like DNA-binding domain superfamily/Winged helix DNA-binding domain"/>
    <property type="match status" value="1"/>
</dbReference>
<sequence length="312" mass="34215">MPTLRQLTYLVAIAETGHMGRAAERAGVTQPTLSAQIAELERKLGVKLAERGRSGAMLTDIGRDTVKRARDILSAVEDLKDHAAGAQTGLAGTMRLGVLPTIGPYLLPHILPALHSRYPDLRLYVREDFPGPLEAGLLEGRFDLLIASLPVDMGGLETAPLFREEMQLALPHDHIAASAEEVPRALLRGEDFLGLESGHRYHTQVRDLCEELGARLLPDYEGTSLDTLRQMTAMGAGLTFLPALYVHSEIGPKGKRQRAEVAARSITPRAPSRTVGLVWRRQAANRQDYETLTQLIRKRMKSLKIDGVNVAS</sequence>